<dbReference type="EMBL" id="LT629695">
    <property type="protein sequence ID" value="SDH30809.1"/>
    <property type="molecule type" value="Genomic_DNA"/>
</dbReference>
<dbReference type="CDD" id="cd04301">
    <property type="entry name" value="NAT_SF"/>
    <property type="match status" value="1"/>
</dbReference>
<dbReference type="AlphaFoldDB" id="A0A1G8BC72"/>
<proteinExistence type="predicted"/>
<keyword evidence="3" id="KW-1185">Reference proteome</keyword>
<dbReference type="SUPFAM" id="SSF55729">
    <property type="entry name" value="Acyl-CoA N-acyltransferases (Nat)"/>
    <property type="match status" value="1"/>
</dbReference>
<organism evidence="2 3">
    <name type="scientific">Agrococcus jejuensis</name>
    <dbReference type="NCBI Taxonomy" id="399736"/>
    <lineage>
        <taxon>Bacteria</taxon>
        <taxon>Bacillati</taxon>
        <taxon>Actinomycetota</taxon>
        <taxon>Actinomycetes</taxon>
        <taxon>Micrococcales</taxon>
        <taxon>Microbacteriaceae</taxon>
        <taxon>Agrococcus</taxon>
    </lineage>
</organism>
<dbReference type="Gene3D" id="3.40.630.30">
    <property type="match status" value="1"/>
</dbReference>
<evidence type="ECO:0000259" key="1">
    <source>
        <dbReference type="PROSITE" id="PS51186"/>
    </source>
</evidence>
<accession>A0A1G8BC72</accession>
<evidence type="ECO:0000313" key="3">
    <source>
        <dbReference type="Proteomes" id="UP000198822"/>
    </source>
</evidence>
<protein>
    <submittedName>
        <fullName evidence="2">Diamine N-acetyltransferase</fullName>
    </submittedName>
</protein>
<dbReference type="InterPro" id="IPR000182">
    <property type="entry name" value="GNAT_dom"/>
</dbReference>
<feature type="domain" description="N-acetyltransferase" evidence="1">
    <location>
        <begin position="16"/>
        <end position="159"/>
    </location>
</feature>
<name>A0A1G8BC72_9MICO</name>
<reference evidence="3" key="1">
    <citation type="submission" date="2016-10" db="EMBL/GenBank/DDBJ databases">
        <authorList>
            <person name="Varghese N."/>
            <person name="Submissions S."/>
        </authorList>
    </citation>
    <scope>NUCLEOTIDE SEQUENCE [LARGE SCALE GENOMIC DNA]</scope>
    <source>
        <strain evidence="3">DSM 22002</strain>
    </source>
</reference>
<dbReference type="Pfam" id="PF00583">
    <property type="entry name" value="Acetyltransf_1"/>
    <property type="match status" value="1"/>
</dbReference>
<keyword evidence="2" id="KW-0808">Transferase</keyword>
<sequence length="159" mass="17276">MQRMAESATVMVMHDLRLEELNAKNAVAANGLTLKRGQEAFLVPASNEAYVDQSSTWTRVVYAGDDLVAYIMANFDAESSKEEYRSSVLRMHVAGTAQGQGVGTFAVGQVADEAKRRGFDALYAVWEPGDLGPTAFFTAIGFDVVGETEFGDQIGRRTL</sequence>
<dbReference type="GO" id="GO:0016747">
    <property type="term" value="F:acyltransferase activity, transferring groups other than amino-acyl groups"/>
    <property type="evidence" value="ECO:0007669"/>
    <property type="project" value="InterPro"/>
</dbReference>
<dbReference type="PROSITE" id="PS51186">
    <property type="entry name" value="GNAT"/>
    <property type="match status" value="1"/>
</dbReference>
<dbReference type="InterPro" id="IPR016181">
    <property type="entry name" value="Acyl_CoA_acyltransferase"/>
</dbReference>
<gene>
    <name evidence="2" type="ORF">SAMN04489720_0896</name>
</gene>
<dbReference type="STRING" id="399736.SAMN04489720_0896"/>
<evidence type="ECO:0000313" key="2">
    <source>
        <dbReference type="EMBL" id="SDH30809.1"/>
    </source>
</evidence>
<dbReference type="Proteomes" id="UP000198822">
    <property type="component" value="Chromosome I"/>
</dbReference>